<dbReference type="EMBL" id="MCSI01000006">
    <property type="protein sequence ID" value="PME74981.1"/>
    <property type="molecule type" value="Genomic_DNA"/>
</dbReference>
<accession>A0A2N7C758</accession>
<evidence type="ECO:0000313" key="1">
    <source>
        <dbReference type="EMBL" id="PME74981.1"/>
    </source>
</evidence>
<gene>
    <name evidence="1" type="ORF">BCV30_20875</name>
</gene>
<proteinExistence type="predicted"/>
<reference evidence="2" key="1">
    <citation type="submission" date="2016-07" db="EMBL/GenBank/DDBJ databases">
        <title>Nontailed viruses are major unrecognized killers of bacteria in the ocean.</title>
        <authorList>
            <person name="Kauffman K."/>
            <person name="Hussain F."/>
            <person name="Yang J."/>
            <person name="Arevalo P."/>
            <person name="Brown J."/>
            <person name="Cutler M."/>
            <person name="Kelly L."/>
            <person name="Polz M.F."/>
        </authorList>
    </citation>
    <scope>NUCLEOTIDE SEQUENCE [LARGE SCALE GENOMIC DNA]</scope>
    <source>
        <strain evidence="2">10N.286.55.C1</strain>
    </source>
</reference>
<dbReference type="RefSeq" id="WP_102265907.1">
    <property type="nucleotide sequence ID" value="NZ_MCSH01000003.1"/>
</dbReference>
<organism evidence="1 2">
    <name type="scientific">Vibrio lentus</name>
    <dbReference type="NCBI Taxonomy" id="136468"/>
    <lineage>
        <taxon>Bacteria</taxon>
        <taxon>Pseudomonadati</taxon>
        <taxon>Pseudomonadota</taxon>
        <taxon>Gammaproteobacteria</taxon>
        <taxon>Vibrionales</taxon>
        <taxon>Vibrionaceae</taxon>
        <taxon>Vibrio</taxon>
    </lineage>
</organism>
<dbReference type="GeneID" id="77343436"/>
<dbReference type="PANTHER" id="PTHR41774">
    <property type="match status" value="1"/>
</dbReference>
<name>A0A2N7C758_9VIBR</name>
<dbReference type="AlphaFoldDB" id="A0A2N7C758"/>
<sequence length="107" mass="12081">MYKLEIFCTPEQQERVLSTLHESGVDRIGNYDHCWAIGSVTGSHRALDGSTPVFGSKGKVENYPLLKIEINVAKSQVKPIVDQLRVSLGWEEPLVNVFKIYNSEFDL</sequence>
<evidence type="ECO:0000313" key="2">
    <source>
        <dbReference type="Proteomes" id="UP000235778"/>
    </source>
</evidence>
<dbReference type="PANTHER" id="PTHR41774:SF1">
    <property type="entry name" value="NGG1P INTERACTING FACTOR NIF3"/>
    <property type="match status" value="1"/>
</dbReference>
<dbReference type="InterPro" id="IPR015867">
    <property type="entry name" value="N-reg_PII/ATP_PRibTrfase_C"/>
</dbReference>
<dbReference type="Proteomes" id="UP000235778">
    <property type="component" value="Unassembled WGS sequence"/>
</dbReference>
<comment type="caution">
    <text evidence="1">The sequence shown here is derived from an EMBL/GenBank/DDBJ whole genome shotgun (WGS) entry which is preliminary data.</text>
</comment>
<dbReference type="Gene3D" id="3.30.70.120">
    <property type="match status" value="1"/>
</dbReference>
<dbReference type="SUPFAM" id="SSF102705">
    <property type="entry name" value="NIF3 (NGG1p interacting factor 3)-like"/>
    <property type="match status" value="1"/>
</dbReference>
<protein>
    <submittedName>
        <fullName evidence="1">Cation tolerance protein CutA</fullName>
    </submittedName>
</protein>
<dbReference type="InterPro" id="IPR036069">
    <property type="entry name" value="DUF34/NIF3_sf"/>
</dbReference>